<evidence type="ECO:0000313" key="2">
    <source>
        <dbReference type="Proteomes" id="UP001279734"/>
    </source>
</evidence>
<accession>A0AAD3TA09</accession>
<proteinExistence type="predicted"/>
<name>A0AAD3TA09_NEPGR</name>
<dbReference type="AlphaFoldDB" id="A0AAD3TA09"/>
<sequence length="75" mass="8537">MGCRQVRLEGLLEDILRVITVCQVHLDIKVSPINQRERRQRLESHLEECTQTCHLIIEVYASLLDADDFSGSGDA</sequence>
<gene>
    <name evidence="1" type="ORF">Nepgr_027410</name>
</gene>
<reference evidence="1" key="1">
    <citation type="submission" date="2023-05" db="EMBL/GenBank/DDBJ databases">
        <title>Nepenthes gracilis genome sequencing.</title>
        <authorList>
            <person name="Fukushima K."/>
        </authorList>
    </citation>
    <scope>NUCLEOTIDE SEQUENCE</scope>
    <source>
        <strain evidence="1">SING2019-196</strain>
    </source>
</reference>
<organism evidence="1 2">
    <name type="scientific">Nepenthes gracilis</name>
    <name type="common">Slender pitcher plant</name>
    <dbReference type="NCBI Taxonomy" id="150966"/>
    <lineage>
        <taxon>Eukaryota</taxon>
        <taxon>Viridiplantae</taxon>
        <taxon>Streptophyta</taxon>
        <taxon>Embryophyta</taxon>
        <taxon>Tracheophyta</taxon>
        <taxon>Spermatophyta</taxon>
        <taxon>Magnoliopsida</taxon>
        <taxon>eudicotyledons</taxon>
        <taxon>Gunneridae</taxon>
        <taxon>Pentapetalae</taxon>
        <taxon>Caryophyllales</taxon>
        <taxon>Nepenthaceae</taxon>
        <taxon>Nepenthes</taxon>
    </lineage>
</organism>
<evidence type="ECO:0000313" key="1">
    <source>
        <dbReference type="EMBL" id="GMH25567.1"/>
    </source>
</evidence>
<dbReference type="EMBL" id="BSYO01000029">
    <property type="protein sequence ID" value="GMH25567.1"/>
    <property type="molecule type" value="Genomic_DNA"/>
</dbReference>
<protein>
    <submittedName>
        <fullName evidence="1">Uncharacterized protein</fullName>
    </submittedName>
</protein>
<keyword evidence="2" id="KW-1185">Reference proteome</keyword>
<dbReference type="Proteomes" id="UP001279734">
    <property type="component" value="Unassembled WGS sequence"/>
</dbReference>
<comment type="caution">
    <text evidence="1">The sequence shown here is derived from an EMBL/GenBank/DDBJ whole genome shotgun (WGS) entry which is preliminary data.</text>
</comment>